<name>J9C4V0_9ZZZZ</name>
<proteinExistence type="predicted"/>
<reference evidence="1" key="1">
    <citation type="journal article" date="2012" name="PLoS ONE">
        <title>Gene sets for utilization of primary and secondary nutrition supplies in the distal gut of endangered iberian lynx.</title>
        <authorList>
            <person name="Alcaide M."/>
            <person name="Messina E."/>
            <person name="Richter M."/>
            <person name="Bargiela R."/>
            <person name="Peplies J."/>
            <person name="Huws S.A."/>
            <person name="Newbold C.J."/>
            <person name="Golyshin P.N."/>
            <person name="Simon M.A."/>
            <person name="Lopez G."/>
            <person name="Yakimov M.M."/>
            <person name="Ferrer M."/>
        </authorList>
    </citation>
    <scope>NUCLEOTIDE SEQUENCE</scope>
</reference>
<gene>
    <name evidence="1" type="ORF">EVA_17048</name>
</gene>
<dbReference type="AlphaFoldDB" id="J9C4V0"/>
<comment type="caution">
    <text evidence="1">The sequence shown here is derived from an EMBL/GenBank/DDBJ whole genome shotgun (WGS) entry which is preliminary data.</text>
</comment>
<evidence type="ECO:0000313" key="1">
    <source>
        <dbReference type="EMBL" id="EJW94845.1"/>
    </source>
</evidence>
<sequence>MYCSLKFGSFTIFFIDAKLNKDKPRASVLSPFSSTISFNQE</sequence>
<dbReference type="EMBL" id="AMCI01006141">
    <property type="protein sequence ID" value="EJW94845.1"/>
    <property type="molecule type" value="Genomic_DNA"/>
</dbReference>
<protein>
    <submittedName>
        <fullName evidence="1">Uncharacterized protein</fullName>
    </submittedName>
</protein>
<accession>J9C4V0</accession>
<organism evidence="1">
    <name type="scientific">gut metagenome</name>
    <dbReference type="NCBI Taxonomy" id="749906"/>
    <lineage>
        <taxon>unclassified sequences</taxon>
        <taxon>metagenomes</taxon>
        <taxon>organismal metagenomes</taxon>
    </lineage>
</organism>